<feature type="compositionally biased region" description="Polar residues" evidence="2">
    <location>
        <begin position="1362"/>
        <end position="1379"/>
    </location>
</feature>
<feature type="compositionally biased region" description="Acidic residues" evidence="2">
    <location>
        <begin position="53"/>
        <end position="62"/>
    </location>
</feature>
<gene>
    <name evidence="4" type="ORF">Cvel_2958</name>
</gene>
<reference evidence="4" key="1">
    <citation type="submission" date="2014-11" db="EMBL/GenBank/DDBJ databases">
        <authorList>
            <person name="Otto D Thomas"/>
            <person name="Naeem Raeece"/>
        </authorList>
    </citation>
    <scope>NUCLEOTIDE SEQUENCE</scope>
</reference>
<dbReference type="SMART" id="SM00032">
    <property type="entry name" value="CCP"/>
    <property type="match status" value="3"/>
</dbReference>
<feature type="compositionally biased region" description="Polar residues" evidence="2">
    <location>
        <begin position="2017"/>
        <end position="2027"/>
    </location>
</feature>
<dbReference type="Gene3D" id="2.10.70.10">
    <property type="entry name" value="Complement Module, domain 1"/>
    <property type="match status" value="1"/>
</dbReference>
<feature type="region of interest" description="Disordered" evidence="2">
    <location>
        <begin position="140"/>
        <end position="171"/>
    </location>
</feature>
<dbReference type="InterPro" id="IPR000436">
    <property type="entry name" value="Sushi_SCR_CCP_dom"/>
</dbReference>
<feature type="region of interest" description="Disordered" evidence="2">
    <location>
        <begin position="1"/>
        <end position="69"/>
    </location>
</feature>
<feature type="region of interest" description="Disordered" evidence="2">
    <location>
        <begin position="1338"/>
        <end position="1380"/>
    </location>
</feature>
<evidence type="ECO:0000313" key="4">
    <source>
        <dbReference type="EMBL" id="CEM08956.1"/>
    </source>
</evidence>
<feature type="region of interest" description="Disordered" evidence="2">
    <location>
        <begin position="220"/>
        <end position="256"/>
    </location>
</feature>
<feature type="region of interest" description="Disordered" evidence="2">
    <location>
        <begin position="1927"/>
        <end position="1946"/>
    </location>
</feature>
<name>A0A0G4F8R5_9ALVE</name>
<sequence length="2169" mass="226880">MLLQRLLTGADSREGKEKDCGMQSQMQAGVSSSSSSNLKGKSEDGSSKKSPGEDEDEEEEEGTSMHSNEDGGVCWAGEMCAKKFALKCEGLVALYVADRQSAALSVQQTSEESGGLSVQNWADRRGSDCQSAFGSLTNQHADKLPSFATTESRRDRLEEQNASSVQGDGHAADGDAIAEMVFSDDDGVVFSHGAWLSGERSAPLSTTESLTLFAVLEGKPKKRKGTQPEGAGDSSIDPQEEEFQEEEEEEEEQQSRGVVFAFTNILGDTLELQTNPLGIRATVGGEELTFLSSADLGEEGEQRVLTLSFVGGYLRLYSDGFSVNLTPSPSVAAVSAKQMAGGDVSAGSAGGIRLGLDLRGVVDVGCAVPNVTASVGAHTLAVSLASGSDCFSGKVKALVVYDRPVEGGERSDLETLLRREPSKEAEDLKQRVQDVEYIVRFADCGPLHEPGNGHHVIQPGKLGSTTREQATAVFQCDDGFLWPKQFPAFSICTEFGHWLGYTDPQYQPVPNCVPEDACELHYDSSVYGVDFDDVDVANVHKATARGGGNGGVNGTSSNATLTVLAGRTVSLSCKGGPVLSADPRLRCDGPSGGFHTYLGIPVDQLPTCTKSCTVPSDVQDGSRNGLRVRGIEGARVDVGAHIKFWCPPRRKVFPEEFHLHAVNCTVDPVSGLPSFNSSLAEVTCLPDSNSCGEPESPTLTYPEIPARMTGGSSSLGSSAIFGCPPVLRYKIAGGAPVLHCGTNGKWNGTLPVCTPELCEDDGYVLSKLFGDGSGCHELSEDFAEELGGFCDGKATLGALVDAFEERSGGASALDTLGGGGLASLEIRAVCRAYCKACGDLEKPAEGSAQSLDGEECHDDDYLLASLGDGTSCGAVEATEDLGCSATLGAVARSLNVSESSGSLENRRNSLRVFELCPESCAQCALNGQCVDSPAVVWEVAGGRGCGEVLQSLQCGDTLGNAFSVFRIDKDGHPLPSGPPPDVPLHHPLFLYCRESCKTCASGFADPPRSPYFLQKPPPECRNALDDTLPPAKHGASTCESIVRHSLIRCGMPLTHFLNSTFFKSDVRVREACQLSCDYCPAPETEPAPVFSVSPSPASPCEDAGALDRGPYSCGALTHGSDSEPSRFSICGASFLDLVAEGDRYDVVTALSNEGREVGEATTVAEVCPSSCEHAALIVSGSSCGEIKEKGECNDQTGDASAFFVAAEAAGRALSGPYAEIGRQSSKAICLCTCAASSPAPSLPPSESPSPFPSPSLEDGDEDEAYSGAGVCADEPGLGCEVLGLAPGVCLKTLGEVGAATAEADSEGEGGGVKVGVERAGLLVQAVCKKTCGVCDGAGPGRQTPTAAESATTTSTEGAEPDSQASLQAPPNKTSGSSQPVDAGLGPCVDVSVGCWRVSIEECPLSLHELGERLRGRGETFELIFPDADPGRLSSLGMAAPVRHLCAQTCGVSACTPAESEEPGGSSGGEEVVVSASDGSSSGCVFPSVDTEKFSLEPFWSGADGQQISYQVRCRQGYVAHGLPEGQYEETLTCDTSGRFDDISFFCDPADPTEQCSSPEAALTPAFEIVPGSFHMMQAEPGNESQMITVVRLKCNEPRYAPAEGGVSEEAVGCSAGQWTSPETLACHMVCPPWTDRHSYVLSVGDGPVSVQPGTEIQLSCASGFVSTGRAKVLAGMEDESSPMKTTGRAKCVDGEWDVSLTCVALGRFGLSTHPEVATVTHEGIVVASDPPMMQSFFTVSLAGSSKVGASASNSLDRRIFSGESNLAESALRLYGATKRMEVDAPQQYLSFDKTNTPVDVLALIHSNELRDPHGFAFDMGCRVGLAGSEHELTDPHDPQWHLSEPPAASSMNGMPVASTDHDMGASEPRLVDGCFTGAVQVVWMWRRELSGPEVAAAEALNRNISAALVNGTFVLEDVREWLSADLSDLSPPSSSSATDPSSSTPTAPFSDALWGLFVAHESLIDFAAPVSNQISADSPPPSDLSSTRAPQSPSPSISPGGTETDAAGAEFLQQTLSMENQLGTSRSRMGGEKRDRRRKGQSSSKFVGDGRKVVRWKNLAPLLGLSSPTAASSVDFVQQATPSRQPSFSASTGVIFDGRGTFLSSNKAVSPFSPVRGLTLSVSAGATRLSGAQQVLLSFFTGDACKPRSLFVGVDVGQLDNWAGSDGCG</sequence>
<proteinExistence type="predicted"/>
<feature type="domain" description="Sushi" evidence="3">
    <location>
        <begin position="689"/>
        <end position="755"/>
    </location>
</feature>
<dbReference type="SUPFAM" id="SSF57535">
    <property type="entry name" value="Complement control module/SCR domain"/>
    <property type="match status" value="2"/>
</dbReference>
<dbReference type="EMBL" id="CDMZ01000198">
    <property type="protein sequence ID" value="CEM08956.1"/>
    <property type="molecule type" value="Genomic_DNA"/>
</dbReference>
<keyword evidence="1" id="KW-1015">Disulfide bond</keyword>
<feature type="compositionally biased region" description="Low complexity" evidence="2">
    <location>
        <begin position="1343"/>
        <end position="1357"/>
    </location>
</feature>
<evidence type="ECO:0000256" key="1">
    <source>
        <dbReference type="ARBA" id="ARBA00023157"/>
    </source>
</evidence>
<feature type="compositionally biased region" description="Pro residues" evidence="2">
    <location>
        <begin position="1240"/>
        <end position="1253"/>
    </location>
</feature>
<organism evidence="4">
    <name type="scientific">Chromera velia CCMP2878</name>
    <dbReference type="NCBI Taxonomy" id="1169474"/>
    <lineage>
        <taxon>Eukaryota</taxon>
        <taxon>Sar</taxon>
        <taxon>Alveolata</taxon>
        <taxon>Colpodellida</taxon>
        <taxon>Chromeraceae</taxon>
        <taxon>Chromera</taxon>
    </lineage>
</organism>
<evidence type="ECO:0000259" key="3">
    <source>
        <dbReference type="PROSITE" id="PS50923"/>
    </source>
</evidence>
<feature type="region of interest" description="Disordered" evidence="2">
    <location>
        <begin position="1974"/>
        <end position="2004"/>
    </location>
</feature>
<dbReference type="VEuPathDB" id="CryptoDB:Cvel_2958"/>
<protein>
    <recommendedName>
        <fullName evidence="3">Sushi domain-containing protein</fullName>
    </recommendedName>
</protein>
<evidence type="ECO:0000256" key="2">
    <source>
        <dbReference type="SAM" id="MobiDB-lite"/>
    </source>
</evidence>
<feature type="compositionally biased region" description="Basic and acidic residues" evidence="2">
    <location>
        <begin position="11"/>
        <end position="20"/>
    </location>
</feature>
<feature type="region of interest" description="Disordered" evidence="2">
    <location>
        <begin position="1238"/>
        <end position="1267"/>
    </location>
</feature>
<feature type="region of interest" description="Disordered" evidence="2">
    <location>
        <begin position="2017"/>
        <end position="2047"/>
    </location>
</feature>
<accession>A0A0G4F8R5</accession>
<feature type="compositionally biased region" description="Acidic residues" evidence="2">
    <location>
        <begin position="238"/>
        <end position="252"/>
    </location>
</feature>
<feature type="compositionally biased region" description="Low complexity" evidence="2">
    <location>
        <begin position="1983"/>
        <end position="1999"/>
    </location>
</feature>
<dbReference type="PROSITE" id="PS50923">
    <property type="entry name" value="SUSHI"/>
    <property type="match status" value="1"/>
</dbReference>
<feature type="compositionally biased region" description="Basic and acidic residues" evidence="2">
    <location>
        <begin position="40"/>
        <end position="52"/>
    </location>
</feature>
<feature type="region of interest" description="Disordered" evidence="2">
    <location>
        <begin position="1456"/>
        <end position="1475"/>
    </location>
</feature>
<dbReference type="InterPro" id="IPR035976">
    <property type="entry name" value="Sushi/SCR/CCP_sf"/>
</dbReference>